<dbReference type="SUPFAM" id="SSF56645">
    <property type="entry name" value="Acyl-CoA dehydrogenase NM domain-like"/>
    <property type="match status" value="1"/>
</dbReference>
<feature type="domain" description="Acyl-CoA dehydrogenase/oxidase N-terminal" evidence="1">
    <location>
        <begin position="21"/>
        <end position="66"/>
    </location>
</feature>
<dbReference type="Gene3D" id="1.10.540.10">
    <property type="entry name" value="Acyl-CoA dehydrogenase/oxidase, N-terminal domain"/>
    <property type="match status" value="1"/>
</dbReference>
<protein>
    <submittedName>
        <fullName evidence="2">Acyl-CoA dehydrogenase family protein</fullName>
    </submittedName>
</protein>
<accession>A0ABW3MAB5</accession>
<sequence length="67" mass="7151">MLAFVGGSCHGVGVDAFRTGERVALRESVRRFVAGDIAPYLDQWEQDGELPRELHVKAGALGLLGVG</sequence>
<dbReference type="EMBL" id="JBHTIS010001124">
    <property type="protein sequence ID" value="MFD1047538.1"/>
    <property type="molecule type" value="Genomic_DNA"/>
</dbReference>
<dbReference type="Pfam" id="PF02771">
    <property type="entry name" value="Acyl-CoA_dh_N"/>
    <property type="match status" value="1"/>
</dbReference>
<reference evidence="3" key="1">
    <citation type="journal article" date="2019" name="Int. J. Syst. Evol. Microbiol.">
        <title>The Global Catalogue of Microorganisms (GCM) 10K type strain sequencing project: providing services to taxonomists for standard genome sequencing and annotation.</title>
        <authorList>
            <consortium name="The Broad Institute Genomics Platform"/>
            <consortium name="The Broad Institute Genome Sequencing Center for Infectious Disease"/>
            <person name="Wu L."/>
            <person name="Ma J."/>
        </authorList>
    </citation>
    <scope>NUCLEOTIDE SEQUENCE [LARGE SCALE GENOMIC DNA]</scope>
    <source>
        <strain evidence="3">JCM 31486</strain>
    </source>
</reference>
<comment type="caution">
    <text evidence="2">The sequence shown here is derived from an EMBL/GenBank/DDBJ whole genome shotgun (WGS) entry which is preliminary data.</text>
</comment>
<evidence type="ECO:0000313" key="2">
    <source>
        <dbReference type="EMBL" id="MFD1047538.1"/>
    </source>
</evidence>
<proteinExistence type="predicted"/>
<dbReference type="Proteomes" id="UP001597045">
    <property type="component" value="Unassembled WGS sequence"/>
</dbReference>
<keyword evidence="3" id="KW-1185">Reference proteome</keyword>
<dbReference type="InterPro" id="IPR037069">
    <property type="entry name" value="AcylCoA_DH/ox_N_sf"/>
</dbReference>
<organism evidence="2 3">
    <name type="scientific">Kibdelosporangium lantanae</name>
    <dbReference type="NCBI Taxonomy" id="1497396"/>
    <lineage>
        <taxon>Bacteria</taxon>
        <taxon>Bacillati</taxon>
        <taxon>Actinomycetota</taxon>
        <taxon>Actinomycetes</taxon>
        <taxon>Pseudonocardiales</taxon>
        <taxon>Pseudonocardiaceae</taxon>
        <taxon>Kibdelosporangium</taxon>
    </lineage>
</organism>
<dbReference type="InterPro" id="IPR013786">
    <property type="entry name" value="AcylCoA_DH/ox_N"/>
</dbReference>
<feature type="non-terminal residue" evidence="2">
    <location>
        <position position="67"/>
    </location>
</feature>
<gene>
    <name evidence="2" type="ORF">ACFQ1S_19325</name>
</gene>
<name>A0ABW3MAB5_9PSEU</name>
<dbReference type="InterPro" id="IPR009100">
    <property type="entry name" value="AcylCoA_DH/oxidase_NM_dom_sf"/>
</dbReference>
<evidence type="ECO:0000313" key="3">
    <source>
        <dbReference type="Proteomes" id="UP001597045"/>
    </source>
</evidence>
<evidence type="ECO:0000259" key="1">
    <source>
        <dbReference type="Pfam" id="PF02771"/>
    </source>
</evidence>